<sequence>MPAHVKTPSQYNLPIKRSKYTPDFYDDRDPLTFGGRTKGGVKKHAGLNSRLGNMLMRANMSFSAVITAPEPKRAGLRSCVPASSGCNSEVPQTPLDSILNASVARNLGENFTVIKASRSSSIHDSRGRDFFEHDLPSWRDEDRSKEREPTEKRVPVWLSQTFSLLEADNPLRALCVDSQKAHNQVPVTNQDIPLNLNTMVTPKKCDIFAFSPATAVTAVKEEEQIIKLNRNESEPDLSASITDLIHDCSNQPYSKPGPFAPKSVHFLTPKRNSPVKPATIDFRDQSLAYETENNYTSTIYNPYAAPGPASNFSLPYSSEWLSSPTAIEPLSADVLKLSDSHSSPGSLRYINKRSDRQDLLALTSDHNYETPPSEALERLVANESPLYSILHDTLDMPLEENSNLYAKDSRTLSLYLPADEETLDEITEDEVDHIEDNSRKVAMRFIAREHETMVQLANKVDEIGNRDSLDPTNTNERPHFQPPKLTSGEQKMPSLSTTCTTGDTSFFPRWPGQVSIYTTPQYEGESSKAPIELLSSSPYVRLSLDVDLSPEEDDENFSCDEVSDHTTTVSRNSDIPSCSKLNGQATLSSPDIRLSRLPSPSHLGPVSGSTSHSYESPITLPTNITTLPCTPPPKTPHHYHEAINKYNKRIRRDSSFDSKTTEQRRVSPTHSVSMSKTASRLLPKLDTLVNSNEHENDTTRKVQNKEGSEQPQGKGQGRIRKFRPSFASTTYVQRNPAGNRNEVKEEANKDVEGNNDKNGPTNLVVSTSISSIAPVTTRTTETTPSIMHSRTTKSIITHKRAQTHESTSSTIPSASVTSTAADKKEHIQVRICLSFSPFPPLLLSFPPNSDMNQKRIIINSLYPSPIWF</sequence>
<dbReference type="InParanoid" id="A0A286UHC0"/>
<feature type="compositionally biased region" description="Polar residues" evidence="1">
    <location>
        <begin position="804"/>
        <end position="819"/>
    </location>
</feature>
<dbReference type="Proteomes" id="UP000217199">
    <property type="component" value="Unassembled WGS sequence"/>
</dbReference>
<comment type="caution">
    <text evidence="2">The sequence shown here is derived from an EMBL/GenBank/DDBJ whole genome shotgun (WGS) entry which is preliminary data.</text>
</comment>
<feature type="compositionally biased region" description="Polar residues" evidence="1">
    <location>
        <begin position="607"/>
        <end position="616"/>
    </location>
</feature>
<feature type="compositionally biased region" description="Polar residues" evidence="1">
    <location>
        <begin position="726"/>
        <end position="738"/>
    </location>
</feature>
<evidence type="ECO:0000256" key="1">
    <source>
        <dbReference type="SAM" id="MobiDB-lite"/>
    </source>
</evidence>
<feature type="compositionally biased region" description="Polar residues" evidence="1">
    <location>
        <begin position="487"/>
        <end position="499"/>
    </location>
</feature>
<feature type="compositionally biased region" description="Basic and acidic residues" evidence="1">
    <location>
        <begin position="652"/>
        <end position="665"/>
    </location>
</feature>
<feature type="region of interest" description="Disordered" evidence="1">
    <location>
        <begin position="550"/>
        <end position="625"/>
    </location>
</feature>
<feature type="compositionally biased region" description="Polar residues" evidence="1">
    <location>
        <begin position="565"/>
        <end position="589"/>
    </location>
</feature>
<organism evidence="2 3">
    <name type="scientific">Pyrrhoderma noxium</name>
    <dbReference type="NCBI Taxonomy" id="2282107"/>
    <lineage>
        <taxon>Eukaryota</taxon>
        <taxon>Fungi</taxon>
        <taxon>Dikarya</taxon>
        <taxon>Basidiomycota</taxon>
        <taxon>Agaricomycotina</taxon>
        <taxon>Agaricomycetes</taxon>
        <taxon>Hymenochaetales</taxon>
        <taxon>Hymenochaetaceae</taxon>
        <taxon>Pyrrhoderma</taxon>
    </lineage>
</organism>
<feature type="compositionally biased region" description="Basic and acidic residues" evidence="1">
    <location>
        <begin position="741"/>
        <end position="755"/>
    </location>
</feature>
<evidence type="ECO:0000313" key="2">
    <source>
        <dbReference type="EMBL" id="PAV18987.1"/>
    </source>
</evidence>
<proteinExistence type="predicted"/>
<protein>
    <submittedName>
        <fullName evidence="2">Uncharacterized protein</fullName>
    </submittedName>
</protein>
<reference evidence="2 3" key="1">
    <citation type="journal article" date="2017" name="Mol. Ecol.">
        <title>Comparative and population genomic landscape of Phellinus noxius: A hypervariable fungus causing root rot in trees.</title>
        <authorList>
            <person name="Chung C.L."/>
            <person name="Lee T.J."/>
            <person name="Akiba M."/>
            <person name="Lee H.H."/>
            <person name="Kuo T.H."/>
            <person name="Liu D."/>
            <person name="Ke H.M."/>
            <person name="Yokoi T."/>
            <person name="Roa M.B."/>
            <person name="Lu M.J."/>
            <person name="Chang Y.Y."/>
            <person name="Ann P.J."/>
            <person name="Tsai J.N."/>
            <person name="Chen C.Y."/>
            <person name="Tzean S.S."/>
            <person name="Ota Y."/>
            <person name="Hattori T."/>
            <person name="Sahashi N."/>
            <person name="Liou R.F."/>
            <person name="Kikuchi T."/>
            <person name="Tsai I.J."/>
        </authorList>
    </citation>
    <scope>NUCLEOTIDE SEQUENCE [LARGE SCALE GENOMIC DNA]</scope>
    <source>
        <strain evidence="2 3">FFPRI411160</strain>
    </source>
</reference>
<feature type="region of interest" description="Disordered" evidence="1">
    <location>
        <begin position="464"/>
        <end position="499"/>
    </location>
</feature>
<feature type="compositionally biased region" description="Basic and acidic residues" evidence="1">
    <location>
        <begin position="692"/>
        <end position="708"/>
    </location>
</feature>
<gene>
    <name evidence="2" type="ORF">PNOK_0583100</name>
</gene>
<evidence type="ECO:0000313" key="3">
    <source>
        <dbReference type="Proteomes" id="UP000217199"/>
    </source>
</evidence>
<dbReference type="OrthoDB" id="3033167at2759"/>
<accession>A0A286UHC0</accession>
<keyword evidence="3" id="KW-1185">Reference proteome</keyword>
<dbReference type="AlphaFoldDB" id="A0A286UHC0"/>
<name>A0A286UHC0_9AGAM</name>
<dbReference type="EMBL" id="NBII01000005">
    <property type="protein sequence ID" value="PAV18987.1"/>
    <property type="molecule type" value="Genomic_DNA"/>
</dbReference>
<feature type="compositionally biased region" description="Polar residues" evidence="1">
    <location>
        <begin position="666"/>
        <end position="678"/>
    </location>
</feature>
<feature type="region of interest" description="Disordered" evidence="1">
    <location>
        <begin position="799"/>
        <end position="819"/>
    </location>
</feature>
<feature type="region of interest" description="Disordered" evidence="1">
    <location>
        <begin position="647"/>
        <end position="761"/>
    </location>
</feature>